<keyword evidence="1" id="KW-0560">Oxidoreductase</keyword>
<sequence>MQQPDLNACNDVVVIGAGIVGLSVALQLQLDGFKVTVVDHSPAMEGCSAGNAGYLSQANIFPPATPDLLLKLPRLLLDKEGPLVIKPSYFGKMIPWSMRAVSALKPAPYAKTVDALASLITRSQACLAELASKADASHLLTQEGGLIAFRTESAFATRQKAIPAWRDHGVDVTALSRQEALALEPALTPDLVGAIHFAHSGRCSDPQALGLLYAKQLERGGARFIRDKVLSVKQGKNADWTLITPSQKLSTSKVVLCAGHASDELLAGYGYRKALVSERGYHLMLPSSGIQLNRPVVFGEPYFAATPMLHGLRLAGTAEFCSASAAPNLQRSHMLGSLAQKYLPGLSIDGAKPWMGVRPSLPDGLPAIGHVERGNGFFYAFGHGHNGLMTSAITAKCVSEMVRRRETTVDLSPFDLKRFG</sequence>
<dbReference type="SUPFAM" id="SSF51905">
    <property type="entry name" value="FAD/NAD(P)-binding domain"/>
    <property type="match status" value="1"/>
</dbReference>
<dbReference type="PANTHER" id="PTHR13847:SF289">
    <property type="entry name" value="GLYCINE OXIDASE"/>
    <property type="match status" value="1"/>
</dbReference>
<evidence type="ECO:0000256" key="1">
    <source>
        <dbReference type="ARBA" id="ARBA00023002"/>
    </source>
</evidence>
<dbReference type="GO" id="GO:0016491">
    <property type="term" value="F:oxidoreductase activity"/>
    <property type="evidence" value="ECO:0007669"/>
    <property type="project" value="UniProtKB-KW"/>
</dbReference>
<protein>
    <submittedName>
        <fullName evidence="3">FAD-binding oxidoreductase</fullName>
    </submittedName>
</protein>
<dbReference type="GO" id="GO:0005737">
    <property type="term" value="C:cytoplasm"/>
    <property type="evidence" value="ECO:0007669"/>
    <property type="project" value="TreeGrafter"/>
</dbReference>
<reference evidence="3 4" key="2">
    <citation type="submission" date="2020-04" db="EMBL/GenBank/DDBJ databases">
        <title>Complete genome sequence of Pseudomonas putida strain JQ581.</title>
        <authorList>
            <person name="Mu Y."/>
        </authorList>
    </citation>
    <scope>NUCLEOTIDE SEQUENCE [LARGE SCALE GENOMIC DNA]</scope>
    <source>
        <strain evidence="3 4">JQ581</strain>
    </source>
</reference>
<dbReference type="InterPro" id="IPR006076">
    <property type="entry name" value="FAD-dep_OxRdtase"/>
</dbReference>
<reference evidence="3 4" key="1">
    <citation type="submission" date="2016-04" db="EMBL/GenBank/DDBJ databases">
        <authorList>
            <person name="Qiu J."/>
        </authorList>
    </citation>
    <scope>NUCLEOTIDE SEQUENCE [LARGE SCALE GENOMIC DNA]</scope>
    <source>
        <strain evidence="3 4">JQ581</strain>
    </source>
</reference>
<dbReference type="AlphaFoldDB" id="A0AAP9N000"/>
<dbReference type="PANTHER" id="PTHR13847">
    <property type="entry name" value="SARCOSINE DEHYDROGENASE-RELATED"/>
    <property type="match status" value="1"/>
</dbReference>
<evidence type="ECO:0000313" key="3">
    <source>
        <dbReference type="EMBL" id="QJQ10208.1"/>
    </source>
</evidence>
<dbReference type="Proteomes" id="UP000076857">
    <property type="component" value="Chromosome"/>
</dbReference>
<organism evidence="3 4">
    <name type="scientific">Pseudomonas putida</name>
    <name type="common">Arthrobacter siderocapsulatus</name>
    <dbReference type="NCBI Taxonomy" id="303"/>
    <lineage>
        <taxon>Bacteria</taxon>
        <taxon>Pseudomonadati</taxon>
        <taxon>Pseudomonadota</taxon>
        <taxon>Gammaproteobacteria</taxon>
        <taxon>Pseudomonadales</taxon>
        <taxon>Pseudomonadaceae</taxon>
        <taxon>Pseudomonas</taxon>
    </lineage>
</organism>
<dbReference type="InterPro" id="IPR036188">
    <property type="entry name" value="FAD/NAD-bd_sf"/>
</dbReference>
<evidence type="ECO:0000259" key="2">
    <source>
        <dbReference type="Pfam" id="PF01266"/>
    </source>
</evidence>
<dbReference type="Pfam" id="PF01266">
    <property type="entry name" value="DAO"/>
    <property type="match status" value="1"/>
</dbReference>
<feature type="domain" description="FAD dependent oxidoreductase" evidence="2">
    <location>
        <begin position="11"/>
        <end position="401"/>
    </location>
</feature>
<accession>A0AAP9N000</accession>
<proteinExistence type="predicted"/>
<evidence type="ECO:0000313" key="4">
    <source>
        <dbReference type="Proteomes" id="UP000076857"/>
    </source>
</evidence>
<dbReference type="Gene3D" id="3.50.50.60">
    <property type="entry name" value="FAD/NAD(P)-binding domain"/>
    <property type="match status" value="2"/>
</dbReference>
<name>A0AAP9N000_PSEPU</name>
<dbReference type="RefSeq" id="WP_063426015.1">
    <property type="nucleotide sequence ID" value="NZ_CP050951.1"/>
</dbReference>
<dbReference type="EMBL" id="CP050951">
    <property type="protein sequence ID" value="QJQ10208.1"/>
    <property type="molecule type" value="Genomic_DNA"/>
</dbReference>
<dbReference type="SUPFAM" id="SSF54373">
    <property type="entry name" value="FAD-linked reductases, C-terminal domain"/>
    <property type="match status" value="1"/>
</dbReference>
<dbReference type="Gene3D" id="3.30.9.10">
    <property type="entry name" value="D-Amino Acid Oxidase, subunit A, domain 2"/>
    <property type="match status" value="1"/>
</dbReference>
<gene>
    <name evidence="3" type="ORF">A3L25_012575</name>
</gene>